<feature type="transmembrane region" description="Helical" evidence="6">
    <location>
        <begin position="384"/>
        <end position="406"/>
    </location>
</feature>
<sequence length="439" mass="47733">MGNLLALPPTMAPPRNTLWYPDDNVKTITVPDKGTVMIPTNPPGAFSYLLGSTPPFYHPPIPIMNSEVGQANAEGWALVFISSAACVVGASIVFIDNLWHRQQGSILSSRAFLASSMALASGVLLISSLAVLLPESQTRLHSAPKAYGWFLTGAFLTLCLTRVIHWCTPEAIHACGSTSTHAHHPQNNASISTSTSASSSSSPTTDHSIEQHQSPLHEQQKLIGQPATMDYGSTVLPNAHFRFHEHAHHTSHDLEQQHHHHHHQNDPHHHSDADDHLDLEQDKEHFWSIGVQTAIAICVHKFPEGLIMFISSQASSSLGLSVAAAMSIHNLTEGFMMALPIYYATGSRMNAFLCASLMGGLSQPLGALIGLLAFRSVTKDQEDLLFGITFGIISGMMSFITVQSMLPQAIKVDIHHNYVVLFFFLGVLLVGLTSLFKVI</sequence>
<name>A0A168SK84_ABSGL</name>
<feature type="transmembrane region" description="Helical" evidence="6">
    <location>
        <begin position="146"/>
        <end position="164"/>
    </location>
</feature>
<keyword evidence="2 6" id="KW-0812">Transmembrane</keyword>
<feature type="transmembrane region" description="Helical" evidence="6">
    <location>
        <begin position="349"/>
        <end position="372"/>
    </location>
</feature>
<evidence type="ECO:0000313" key="7">
    <source>
        <dbReference type="EMBL" id="SAM08550.1"/>
    </source>
</evidence>
<evidence type="ECO:0000256" key="3">
    <source>
        <dbReference type="ARBA" id="ARBA00022989"/>
    </source>
</evidence>
<dbReference type="PANTHER" id="PTHR11040">
    <property type="entry name" value="ZINC/IRON TRANSPORTER"/>
    <property type="match status" value="1"/>
</dbReference>
<feature type="compositionally biased region" description="Basic and acidic residues" evidence="5">
    <location>
        <begin position="248"/>
        <end position="257"/>
    </location>
</feature>
<dbReference type="Pfam" id="PF02535">
    <property type="entry name" value="Zip"/>
    <property type="match status" value="1"/>
</dbReference>
<proteinExistence type="predicted"/>
<comment type="subcellular location">
    <subcellularLocation>
        <location evidence="1">Membrane</location>
        <topology evidence="1">Multi-pass membrane protein</topology>
    </subcellularLocation>
</comment>
<evidence type="ECO:0000256" key="4">
    <source>
        <dbReference type="ARBA" id="ARBA00023136"/>
    </source>
</evidence>
<protein>
    <recommendedName>
        <fullName evidence="9">Zinc/iron permease</fullName>
    </recommendedName>
</protein>
<feature type="transmembrane region" description="Helical" evidence="6">
    <location>
        <begin position="111"/>
        <end position="134"/>
    </location>
</feature>
<evidence type="ECO:0000256" key="2">
    <source>
        <dbReference type="ARBA" id="ARBA00022692"/>
    </source>
</evidence>
<dbReference type="STRING" id="4829.A0A168SK84"/>
<feature type="compositionally biased region" description="Basic and acidic residues" evidence="5">
    <location>
        <begin position="264"/>
        <end position="275"/>
    </location>
</feature>
<feature type="compositionally biased region" description="Polar residues" evidence="5">
    <location>
        <begin position="177"/>
        <end position="189"/>
    </location>
</feature>
<dbReference type="OMA" id="HVVDCAH"/>
<dbReference type="OrthoDB" id="262547at2759"/>
<feature type="region of interest" description="Disordered" evidence="5">
    <location>
        <begin position="177"/>
        <end position="215"/>
    </location>
</feature>
<dbReference type="AlphaFoldDB" id="A0A168SK84"/>
<feature type="transmembrane region" description="Helical" evidence="6">
    <location>
        <begin position="418"/>
        <end position="436"/>
    </location>
</feature>
<dbReference type="PANTHER" id="PTHR11040:SF210">
    <property type="entry name" value="ZINC-REGULATED TRANSPORTER 3"/>
    <property type="match status" value="1"/>
</dbReference>
<feature type="compositionally biased region" description="Low complexity" evidence="5">
    <location>
        <begin position="190"/>
        <end position="206"/>
    </location>
</feature>
<evidence type="ECO:0000256" key="1">
    <source>
        <dbReference type="ARBA" id="ARBA00004141"/>
    </source>
</evidence>
<evidence type="ECO:0000256" key="6">
    <source>
        <dbReference type="SAM" id="Phobius"/>
    </source>
</evidence>
<dbReference type="Proteomes" id="UP000078561">
    <property type="component" value="Unassembled WGS sequence"/>
</dbReference>
<evidence type="ECO:0008006" key="9">
    <source>
        <dbReference type="Google" id="ProtNLM"/>
    </source>
</evidence>
<reference evidence="7" key="1">
    <citation type="submission" date="2016-04" db="EMBL/GenBank/DDBJ databases">
        <authorList>
            <person name="Evans L.H."/>
            <person name="Alamgir A."/>
            <person name="Owens N."/>
            <person name="Weber N.D."/>
            <person name="Virtaneva K."/>
            <person name="Barbian K."/>
            <person name="Babar A."/>
            <person name="Rosenke K."/>
        </authorList>
    </citation>
    <scope>NUCLEOTIDE SEQUENCE [LARGE SCALE GENOMIC DNA]</scope>
    <source>
        <strain evidence="7">CBS 101.48</strain>
    </source>
</reference>
<organism evidence="7">
    <name type="scientific">Absidia glauca</name>
    <name type="common">Pin mould</name>
    <dbReference type="NCBI Taxonomy" id="4829"/>
    <lineage>
        <taxon>Eukaryota</taxon>
        <taxon>Fungi</taxon>
        <taxon>Fungi incertae sedis</taxon>
        <taxon>Mucoromycota</taxon>
        <taxon>Mucoromycotina</taxon>
        <taxon>Mucoromycetes</taxon>
        <taxon>Mucorales</taxon>
        <taxon>Cunninghamellaceae</taxon>
        <taxon>Absidia</taxon>
    </lineage>
</organism>
<keyword evidence="3 6" id="KW-1133">Transmembrane helix</keyword>
<feature type="region of interest" description="Disordered" evidence="5">
    <location>
        <begin position="248"/>
        <end position="275"/>
    </location>
</feature>
<dbReference type="GO" id="GO:0016020">
    <property type="term" value="C:membrane"/>
    <property type="evidence" value="ECO:0007669"/>
    <property type="project" value="UniProtKB-SubCell"/>
</dbReference>
<dbReference type="InterPro" id="IPR003689">
    <property type="entry name" value="ZIP"/>
</dbReference>
<evidence type="ECO:0000256" key="5">
    <source>
        <dbReference type="SAM" id="MobiDB-lite"/>
    </source>
</evidence>
<evidence type="ECO:0000313" key="8">
    <source>
        <dbReference type="Proteomes" id="UP000078561"/>
    </source>
</evidence>
<dbReference type="GO" id="GO:0005385">
    <property type="term" value="F:zinc ion transmembrane transporter activity"/>
    <property type="evidence" value="ECO:0007669"/>
    <property type="project" value="TreeGrafter"/>
</dbReference>
<dbReference type="EMBL" id="LT554895">
    <property type="protein sequence ID" value="SAM08550.1"/>
    <property type="molecule type" value="Genomic_DNA"/>
</dbReference>
<dbReference type="InParanoid" id="A0A168SK84"/>
<keyword evidence="4 6" id="KW-0472">Membrane</keyword>
<dbReference type="FunCoup" id="A0A168SK84">
    <property type="interactions" value="44"/>
</dbReference>
<gene>
    <name evidence="7" type="primary">ABSGL_14213.1 scaffold 14385</name>
</gene>
<feature type="transmembrane region" description="Helical" evidence="6">
    <location>
        <begin position="76"/>
        <end position="99"/>
    </location>
</feature>
<keyword evidence="8" id="KW-1185">Reference proteome</keyword>
<accession>A0A168SK84</accession>